<proteinExistence type="predicted"/>
<dbReference type="AlphaFoldDB" id="A0A382SCQ6"/>
<gene>
    <name evidence="3" type="ORF">METZ01_LOCUS360493</name>
</gene>
<dbReference type="Pfam" id="PF20169">
    <property type="entry name" value="DUF6537"/>
    <property type="match status" value="1"/>
</dbReference>
<dbReference type="InterPro" id="IPR046667">
    <property type="entry name" value="DUF6537"/>
</dbReference>
<dbReference type="EMBL" id="UINC01128099">
    <property type="protein sequence ID" value="SVD07639.1"/>
    <property type="molecule type" value="Genomic_DNA"/>
</dbReference>
<sequence length="312" mass="36582">VTLLNSKPSNTGEYIQDRNWKFDVSKAEELLEEYSKEVYSFDASTYAKKLTGHTLMVNMLMLGNAYEKGLLPLRESSMMEAIEVNGTMVDVNKKAWFFGRYLATDEGIAKINKAIDFTPVETATGAFNDRFMRLIKYQGTSYAQEYLNLVKKAKAIDASLNKTEFSDAVMQNLYKLMAYKDEYEVARLWSETLNGFNNDFYEIKGVNFHMSLPWQRKSKRKTRLPKYTKVFFNMLKHGKKLRGTKFDLLGYSYERKLERKIRDHYIFLIYQWFSEIKESNYERIVDLAKEPENIRGFGYIKLNSIKQSALFN</sequence>
<dbReference type="GO" id="GO:0016491">
    <property type="term" value="F:oxidoreductase activity"/>
    <property type="evidence" value="ECO:0007669"/>
    <property type="project" value="UniProtKB-KW"/>
</dbReference>
<evidence type="ECO:0000256" key="1">
    <source>
        <dbReference type="ARBA" id="ARBA00023002"/>
    </source>
</evidence>
<name>A0A382SCQ6_9ZZZZ</name>
<evidence type="ECO:0000259" key="2">
    <source>
        <dbReference type="Pfam" id="PF20169"/>
    </source>
</evidence>
<accession>A0A382SCQ6</accession>
<feature type="non-terminal residue" evidence="3">
    <location>
        <position position="1"/>
    </location>
</feature>
<evidence type="ECO:0000313" key="3">
    <source>
        <dbReference type="EMBL" id="SVD07639.1"/>
    </source>
</evidence>
<feature type="domain" description="DUF6537" evidence="2">
    <location>
        <begin position="128"/>
        <end position="307"/>
    </location>
</feature>
<reference evidence="3" key="1">
    <citation type="submission" date="2018-05" db="EMBL/GenBank/DDBJ databases">
        <authorList>
            <person name="Lanie J.A."/>
            <person name="Ng W.-L."/>
            <person name="Kazmierczak K.M."/>
            <person name="Andrzejewski T.M."/>
            <person name="Davidsen T.M."/>
            <person name="Wayne K.J."/>
            <person name="Tettelin H."/>
            <person name="Glass J.I."/>
            <person name="Rusch D."/>
            <person name="Podicherti R."/>
            <person name="Tsui H.-C.T."/>
            <person name="Winkler M.E."/>
        </authorList>
    </citation>
    <scope>NUCLEOTIDE SEQUENCE</scope>
</reference>
<organism evidence="3">
    <name type="scientific">marine metagenome</name>
    <dbReference type="NCBI Taxonomy" id="408172"/>
    <lineage>
        <taxon>unclassified sequences</taxon>
        <taxon>metagenomes</taxon>
        <taxon>ecological metagenomes</taxon>
    </lineage>
</organism>
<dbReference type="SUPFAM" id="SSF53323">
    <property type="entry name" value="Pyruvate-ferredoxin oxidoreductase, PFOR, domain III"/>
    <property type="match status" value="1"/>
</dbReference>
<protein>
    <recommendedName>
        <fullName evidence="2">DUF6537 domain-containing protein</fullName>
    </recommendedName>
</protein>
<feature type="non-terminal residue" evidence="3">
    <location>
        <position position="312"/>
    </location>
</feature>
<dbReference type="Gene3D" id="3.40.920.10">
    <property type="entry name" value="Pyruvate-ferredoxin oxidoreductase, PFOR, domain III"/>
    <property type="match status" value="1"/>
</dbReference>
<dbReference type="InterPro" id="IPR002869">
    <property type="entry name" value="Pyrv_flavodox_OxRed_cen"/>
</dbReference>
<keyword evidence="1" id="KW-0560">Oxidoreductase</keyword>